<sequence>MNFYTITIIVGFNFPVEHDNAVAVIQDGKLIFATEEERFTRHKHSLSEPPINALLQAFKFLAKQGIKPNDIDAYAINFNPKLYPKRTRDLLYKEMYIISECGQQFHSFEIFTFIITPLSNKYVGV</sequence>
<dbReference type="Proteomes" id="UP000001479">
    <property type="component" value="Chromosome"/>
</dbReference>
<evidence type="ECO:0000259" key="1">
    <source>
        <dbReference type="Pfam" id="PF02543"/>
    </source>
</evidence>
<feature type="domain" description="Carbamoyltransferase" evidence="1">
    <location>
        <begin position="11"/>
        <end position="99"/>
    </location>
</feature>
<dbReference type="HOGENOM" id="CLU_1987725_0_0_2"/>
<dbReference type="KEGG" id="sid:M164_1000"/>
<dbReference type="GeneID" id="7940819"/>
<proteinExistence type="predicted"/>
<organism evidence="2 3">
    <name type="scientific">Saccharolobus islandicus (strain M.16.4 / Kamchatka #3)</name>
    <name type="common">Sulfolobus islandicus</name>
    <dbReference type="NCBI Taxonomy" id="426118"/>
    <lineage>
        <taxon>Archaea</taxon>
        <taxon>Thermoproteota</taxon>
        <taxon>Thermoprotei</taxon>
        <taxon>Sulfolobales</taxon>
        <taxon>Sulfolobaceae</taxon>
        <taxon>Saccharolobus</taxon>
    </lineage>
</organism>
<reference evidence="2 3" key="1">
    <citation type="journal article" date="2009" name="Proc. Natl. Acad. Sci. U.S.A.">
        <title>Biogeography of the Sulfolobus islandicus pan-genome.</title>
        <authorList>
            <person name="Reno M.L."/>
            <person name="Held N.L."/>
            <person name="Fields C.J."/>
            <person name="Burke P.V."/>
            <person name="Whitaker R.J."/>
        </authorList>
    </citation>
    <scope>NUCLEOTIDE SEQUENCE [LARGE SCALE GENOMIC DNA]</scope>
    <source>
        <strain evidence="3">M.16.4 / Kamchatka #3</strain>
    </source>
</reference>
<protein>
    <submittedName>
        <fullName evidence="2">Carbamoyl transferase NodU family-like protein</fullName>
    </submittedName>
</protein>
<evidence type="ECO:0000313" key="3">
    <source>
        <dbReference type="Proteomes" id="UP000001479"/>
    </source>
</evidence>
<dbReference type="GO" id="GO:0016740">
    <property type="term" value="F:transferase activity"/>
    <property type="evidence" value="ECO:0007669"/>
    <property type="project" value="UniProtKB-KW"/>
</dbReference>
<name>C4KG93_SACI6</name>
<dbReference type="EMBL" id="CP001402">
    <property type="protein sequence ID" value="ACR41607.1"/>
    <property type="molecule type" value="Genomic_DNA"/>
</dbReference>
<dbReference type="AlphaFoldDB" id="C4KG93"/>
<dbReference type="Gene3D" id="3.30.420.40">
    <property type="match status" value="1"/>
</dbReference>
<dbReference type="RefSeq" id="WP_012735850.1">
    <property type="nucleotide sequence ID" value="NC_012726.1"/>
</dbReference>
<keyword evidence="2" id="KW-0808">Transferase</keyword>
<gene>
    <name evidence="2" type="ordered locus">M164_1000</name>
</gene>
<dbReference type="Pfam" id="PF02543">
    <property type="entry name" value="Carbam_trans_N"/>
    <property type="match status" value="1"/>
</dbReference>
<evidence type="ECO:0000313" key="2">
    <source>
        <dbReference type="EMBL" id="ACR41607.1"/>
    </source>
</evidence>
<dbReference type="InterPro" id="IPR003696">
    <property type="entry name" value="Carbtransf_dom"/>
</dbReference>
<accession>C4KG93</accession>